<reference evidence="1" key="2">
    <citation type="submission" date="2010-05" db="EMBL/GenBank/DDBJ databases">
        <title>The Genome Sequence of Magnaporthe poae strain ATCC 64411.</title>
        <authorList>
            <consortium name="The Broad Institute Genome Sequencing Platform"/>
            <consortium name="Broad Institute Genome Sequencing Center for Infectious Disease"/>
            <person name="Ma L.-J."/>
            <person name="Dead R."/>
            <person name="Young S."/>
            <person name="Zeng Q."/>
            <person name="Koehrsen M."/>
            <person name="Alvarado L."/>
            <person name="Berlin A."/>
            <person name="Chapman S.B."/>
            <person name="Chen Z."/>
            <person name="Freedman E."/>
            <person name="Gellesch M."/>
            <person name="Goldberg J."/>
            <person name="Griggs A."/>
            <person name="Gujja S."/>
            <person name="Heilman E.R."/>
            <person name="Heiman D."/>
            <person name="Hepburn T."/>
            <person name="Howarth C."/>
            <person name="Jen D."/>
            <person name="Larson L."/>
            <person name="Mehta T."/>
            <person name="Neiman D."/>
            <person name="Pearson M."/>
            <person name="Roberts A."/>
            <person name="Saif S."/>
            <person name="Shea T."/>
            <person name="Shenoy N."/>
            <person name="Sisk P."/>
            <person name="Stolte C."/>
            <person name="Sykes S."/>
            <person name="Walk T."/>
            <person name="White J."/>
            <person name="Yandava C."/>
            <person name="Haas B."/>
            <person name="Nusbaum C."/>
            <person name="Birren B."/>
        </authorList>
    </citation>
    <scope>NUCLEOTIDE SEQUENCE</scope>
    <source>
        <strain evidence="1">ATCC 64411</strain>
    </source>
</reference>
<reference evidence="2" key="5">
    <citation type="submission" date="2015-06" db="UniProtKB">
        <authorList>
            <consortium name="EnsemblFungi"/>
        </authorList>
    </citation>
    <scope>IDENTIFICATION</scope>
    <source>
        <strain evidence="2">ATCC 64411</strain>
    </source>
</reference>
<evidence type="ECO:0000313" key="3">
    <source>
        <dbReference type="Proteomes" id="UP000011715"/>
    </source>
</evidence>
<reference evidence="2" key="4">
    <citation type="journal article" date="2015" name="G3 (Bethesda)">
        <title>Genome sequences of three phytopathogenic species of the Magnaporthaceae family of fungi.</title>
        <authorList>
            <person name="Okagaki L.H."/>
            <person name="Nunes C.C."/>
            <person name="Sailsbery J."/>
            <person name="Clay B."/>
            <person name="Brown D."/>
            <person name="John T."/>
            <person name="Oh Y."/>
            <person name="Young N."/>
            <person name="Fitzgerald M."/>
            <person name="Haas B.J."/>
            <person name="Zeng Q."/>
            <person name="Young S."/>
            <person name="Adiconis X."/>
            <person name="Fan L."/>
            <person name="Levin J.Z."/>
            <person name="Mitchell T.K."/>
            <person name="Okubara P.A."/>
            <person name="Farman M.L."/>
            <person name="Kohn L.M."/>
            <person name="Birren B."/>
            <person name="Ma L.-J."/>
            <person name="Dean R.A."/>
        </authorList>
    </citation>
    <scope>NUCLEOTIDE SEQUENCE</scope>
    <source>
        <strain evidence="2">ATCC 64411 / 73-15</strain>
    </source>
</reference>
<evidence type="ECO:0000313" key="1">
    <source>
        <dbReference type="EMBL" id="KLU90498.1"/>
    </source>
</evidence>
<dbReference type="EnsemblFungi" id="MAPG_10351T0">
    <property type="protein sequence ID" value="MAPG_10351T0"/>
    <property type="gene ID" value="MAPG_10351"/>
</dbReference>
<proteinExistence type="predicted"/>
<reference evidence="1" key="3">
    <citation type="submission" date="2011-03" db="EMBL/GenBank/DDBJ databases">
        <title>Annotation of Magnaporthe poae ATCC 64411.</title>
        <authorList>
            <person name="Ma L.-J."/>
            <person name="Dead R."/>
            <person name="Young S.K."/>
            <person name="Zeng Q."/>
            <person name="Gargeya S."/>
            <person name="Fitzgerald M."/>
            <person name="Haas B."/>
            <person name="Abouelleil A."/>
            <person name="Alvarado L."/>
            <person name="Arachchi H.M."/>
            <person name="Berlin A."/>
            <person name="Brown A."/>
            <person name="Chapman S.B."/>
            <person name="Chen Z."/>
            <person name="Dunbar C."/>
            <person name="Freedman E."/>
            <person name="Gearin G."/>
            <person name="Gellesch M."/>
            <person name="Goldberg J."/>
            <person name="Griggs A."/>
            <person name="Gujja S."/>
            <person name="Heiman D."/>
            <person name="Howarth C."/>
            <person name="Larson L."/>
            <person name="Lui A."/>
            <person name="MacDonald P.J.P."/>
            <person name="Mehta T."/>
            <person name="Montmayeur A."/>
            <person name="Murphy C."/>
            <person name="Neiman D."/>
            <person name="Pearson M."/>
            <person name="Priest M."/>
            <person name="Roberts A."/>
            <person name="Saif S."/>
            <person name="Shea T."/>
            <person name="Shenoy N."/>
            <person name="Sisk P."/>
            <person name="Stolte C."/>
            <person name="Sykes S."/>
            <person name="Yandava C."/>
            <person name="Wortman J."/>
            <person name="Nusbaum C."/>
            <person name="Birren B."/>
        </authorList>
    </citation>
    <scope>NUCLEOTIDE SEQUENCE</scope>
    <source>
        <strain evidence="1">ATCC 64411</strain>
    </source>
</reference>
<sequence>MDADVEPTGFGGGSNRQDFTRAAHGDGFTDGWILGALAPECLKFPLTALGSARLFIAWTAGEIYDASIIPQSGIYIRSSSHRPSRAKLYPFDSGSPTVVILPTWEHGLGVAASSGPLPAADVSCIPDGISGRSMVEPGSLFRNRREVEPTCGGSTAYRLPDGDERVSIITVLAPTRFDAWGRAGVDLGSEWNEQMAAGKL</sequence>
<accession>A0A0C4ECD3</accession>
<organism evidence="2 3">
    <name type="scientific">Magnaporthiopsis poae (strain ATCC 64411 / 73-15)</name>
    <name type="common">Kentucky bluegrass fungus</name>
    <name type="synonym">Magnaporthe poae</name>
    <dbReference type="NCBI Taxonomy" id="644358"/>
    <lineage>
        <taxon>Eukaryota</taxon>
        <taxon>Fungi</taxon>
        <taxon>Dikarya</taxon>
        <taxon>Ascomycota</taxon>
        <taxon>Pezizomycotina</taxon>
        <taxon>Sordariomycetes</taxon>
        <taxon>Sordariomycetidae</taxon>
        <taxon>Magnaporthales</taxon>
        <taxon>Magnaporthaceae</taxon>
        <taxon>Magnaporthiopsis</taxon>
    </lineage>
</organism>
<dbReference type="Proteomes" id="UP000011715">
    <property type="component" value="Unassembled WGS sequence"/>
</dbReference>
<protein>
    <submittedName>
        <fullName evidence="1 2">Uncharacterized protein</fullName>
    </submittedName>
</protein>
<gene>
    <name evidence="1" type="ORF">MAPG_10351</name>
</gene>
<evidence type="ECO:0000313" key="2">
    <source>
        <dbReference type="EnsemblFungi" id="MAPG_10351T0"/>
    </source>
</evidence>
<dbReference type="EMBL" id="GL876975">
    <property type="protein sequence ID" value="KLU90498.1"/>
    <property type="molecule type" value="Genomic_DNA"/>
</dbReference>
<dbReference type="AlphaFoldDB" id="A0A0C4ECD3"/>
<reference evidence="3" key="1">
    <citation type="submission" date="2010-05" db="EMBL/GenBank/DDBJ databases">
        <title>The genome sequence of Magnaporthe poae strain ATCC 64411.</title>
        <authorList>
            <person name="Ma L.-J."/>
            <person name="Dead R."/>
            <person name="Young S."/>
            <person name="Zeng Q."/>
            <person name="Koehrsen M."/>
            <person name="Alvarado L."/>
            <person name="Berlin A."/>
            <person name="Chapman S.B."/>
            <person name="Chen Z."/>
            <person name="Freedman E."/>
            <person name="Gellesch M."/>
            <person name="Goldberg J."/>
            <person name="Griggs A."/>
            <person name="Gujja S."/>
            <person name="Heilman E.R."/>
            <person name="Heiman D."/>
            <person name="Hepburn T."/>
            <person name="Howarth C."/>
            <person name="Jen D."/>
            <person name="Larson L."/>
            <person name="Mehta T."/>
            <person name="Neiman D."/>
            <person name="Pearson M."/>
            <person name="Roberts A."/>
            <person name="Saif S."/>
            <person name="Shea T."/>
            <person name="Shenoy N."/>
            <person name="Sisk P."/>
            <person name="Stolte C."/>
            <person name="Sykes S."/>
            <person name="Walk T."/>
            <person name="White J."/>
            <person name="Yandava C."/>
            <person name="Haas B."/>
            <person name="Nusbaum C."/>
            <person name="Birren B."/>
        </authorList>
    </citation>
    <scope>NUCLEOTIDE SEQUENCE [LARGE SCALE GENOMIC DNA]</scope>
    <source>
        <strain evidence="3">ATCC 64411 / 73-15</strain>
    </source>
</reference>
<dbReference type="EMBL" id="ADBL01002315">
    <property type="status" value="NOT_ANNOTATED_CDS"/>
    <property type="molecule type" value="Genomic_DNA"/>
</dbReference>
<keyword evidence="3" id="KW-1185">Reference proteome</keyword>
<dbReference type="VEuPathDB" id="FungiDB:MAPG_10351"/>
<name>A0A0C4ECD3_MAGP6</name>